<evidence type="ECO:0000256" key="3">
    <source>
        <dbReference type="ARBA" id="ARBA00023136"/>
    </source>
</evidence>
<keyword evidence="3" id="KW-0472">Membrane</keyword>
<dbReference type="EMBL" id="JACOPP010000006">
    <property type="protein sequence ID" value="MBC5733351.1"/>
    <property type="molecule type" value="Genomic_DNA"/>
</dbReference>
<evidence type="ECO:0000256" key="4">
    <source>
        <dbReference type="ARBA" id="ARBA00023139"/>
    </source>
</evidence>
<reference evidence="8" key="1">
    <citation type="submission" date="2020-08" db="EMBL/GenBank/DDBJ databases">
        <title>Genome public.</title>
        <authorList>
            <person name="Liu C."/>
            <person name="Sun Q."/>
        </authorList>
    </citation>
    <scope>NUCLEOTIDE SEQUENCE</scope>
    <source>
        <strain evidence="8">NSJ-51</strain>
    </source>
</reference>
<keyword evidence="9" id="KW-1185">Reference proteome</keyword>
<dbReference type="PANTHER" id="PTHR43649:SF33">
    <property type="entry name" value="POLYGALACTURONAN_RHAMNOGALACTURONAN-BINDING PROTEIN YTCQ"/>
    <property type="match status" value="1"/>
</dbReference>
<accession>A0A8J6J636</accession>
<feature type="signal peptide" evidence="7">
    <location>
        <begin position="1"/>
        <end position="27"/>
    </location>
</feature>
<evidence type="ECO:0000256" key="7">
    <source>
        <dbReference type="SAM" id="SignalP"/>
    </source>
</evidence>
<dbReference type="Proteomes" id="UP000661435">
    <property type="component" value="Unassembled WGS sequence"/>
</dbReference>
<keyword evidence="1" id="KW-1003">Cell membrane</keyword>
<dbReference type="SUPFAM" id="SSF53850">
    <property type="entry name" value="Periplasmic binding protein-like II"/>
    <property type="match status" value="1"/>
</dbReference>
<dbReference type="PROSITE" id="PS51257">
    <property type="entry name" value="PROKAR_LIPOPROTEIN"/>
    <property type="match status" value="1"/>
</dbReference>
<keyword evidence="2 7" id="KW-0732">Signal</keyword>
<dbReference type="PANTHER" id="PTHR43649">
    <property type="entry name" value="ARABINOSE-BINDING PROTEIN-RELATED"/>
    <property type="match status" value="1"/>
</dbReference>
<gene>
    <name evidence="8" type="ORF">H8S57_06380</name>
</gene>
<evidence type="ECO:0000256" key="1">
    <source>
        <dbReference type="ARBA" id="ARBA00022475"/>
    </source>
</evidence>
<dbReference type="InterPro" id="IPR006059">
    <property type="entry name" value="SBP"/>
</dbReference>
<name>A0A8J6J636_9FIRM</name>
<evidence type="ECO:0000256" key="5">
    <source>
        <dbReference type="ARBA" id="ARBA00023288"/>
    </source>
</evidence>
<dbReference type="AlphaFoldDB" id="A0A8J6J636"/>
<evidence type="ECO:0000313" key="8">
    <source>
        <dbReference type="EMBL" id="MBC5733351.1"/>
    </source>
</evidence>
<evidence type="ECO:0000256" key="2">
    <source>
        <dbReference type="ARBA" id="ARBA00022729"/>
    </source>
</evidence>
<comment type="caution">
    <text evidence="8">The sequence shown here is derived from an EMBL/GenBank/DDBJ whole genome shotgun (WGS) entry which is preliminary data.</text>
</comment>
<keyword evidence="4" id="KW-0564">Palmitate</keyword>
<keyword evidence="5" id="KW-0449">Lipoprotein</keyword>
<proteinExistence type="predicted"/>
<dbReference type="Gene3D" id="3.40.190.10">
    <property type="entry name" value="Periplasmic binding protein-like II"/>
    <property type="match status" value="1"/>
</dbReference>
<dbReference type="InterPro" id="IPR050490">
    <property type="entry name" value="Bact_solute-bd_prot1"/>
</dbReference>
<organism evidence="8 9">
    <name type="scientific">Lawsonibacter hominis</name>
    <dbReference type="NCBI Taxonomy" id="2763053"/>
    <lineage>
        <taxon>Bacteria</taxon>
        <taxon>Bacillati</taxon>
        <taxon>Bacillota</taxon>
        <taxon>Clostridia</taxon>
        <taxon>Eubacteriales</taxon>
        <taxon>Oscillospiraceae</taxon>
        <taxon>Lawsonibacter</taxon>
    </lineage>
</organism>
<feature type="compositionally biased region" description="Polar residues" evidence="6">
    <location>
        <begin position="39"/>
        <end position="50"/>
    </location>
</feature>
<dbReference type="RefSeq" id="WP_186907251.1">
    <property type="nucleotide sequence ID" value="NZ_JACOPP010000006.1"/>
</dbReference>
<evidence type="ECO:0000256" key="6">
    <source>
        <dbReference type="SAM" id="MobiDB-lite"/>
    </source>
</evidence>
<evidence type="ECO:0000313" key="9">
    <source>
        <dbReference type="Proteomes" id="UP000661435"/>
    </source>
</evidence>
<feature type="region of interest" description="Disordered" evidence="6">
    <location>
        <begin position="25"/>
        <end position="50"/>
    </location>
</feature>
<feature type="chain" id="PRO_5035186282" evidence="7">
    <location>
        <begin position="28"/>
        <end position="460"/>
    </location>
</feature>
<protein>
    <submittedName>
        <fullName evidence="8">Extracellular solute-binding protein</fullName>
    </submittedName>
</protein>
<sequence>MTKKLTSLLLAVVLVALTLTACGPESADPPVSEKPEDLSSAQTPDASADSASYEGQNLVIWTNLTADAQYEVLNKQFNELGAELGVTVTVEKVSFNEMYGKLATAVSSGDVPDIMHTNFGGTAYLYETESIMPMDDVINDIGAGDFSDAYLRVLTGKDGKIYGLPDWAMHTSVWYRKDLFAEKNLKVPTTWAEFLTTAEALNSDGMKGFNVPLDSVQVAAQTFYEMMCSAGVYFIDPETGEYCFDEEKEKAVEVIDYLVELYRKASPAGSLAWSWGDYRNALSVTGTVAMSLDMGAVIGNAQSNAPEMVEKLGCFDFPGVDGNKAASFGSGYCFVAVPQTDDARSALVHDFLTALYTPERAAERALSRPMFAFPSYKPAFERYRASDKVALFQDEVNYILDAYENGAWYWYGMEAGLNGLSAYIESTGIFGEALQGACDGTYTAEQAYDLINEDLMSYES</sequence>
<dbReference type="Pfam" id="PF13416">
    <property type="entry name" value="SBP_bac_8"/>
    <property type="match status" value="1"/>
</dbReference>